<feature type="domain" description="Thioester reductase (TE)" evidence="3">
    <location>
        <begin position="35"/>
        <end position="274"/>
    </location>
</feature>
<keyword evidence="1" id="KW-0596">Phosphopantetheine</keyword>
<proteinExistence type="predicted"/>
<dbReference type="SUPFAM" id="SSF51735">
    <property type="entry name" value="NAD(P)-binding Rossmann-fold domains"/>
    <property type="match status" value="1"/>
</dbReference>
<organism evidence="4 5">
    <name type="scientific">Fibroporia radiculosa</name>
    <dbReference type="NCBI Taxonomy" id="599839"/>
    <lineage>
        <taxon>Eukaryota</taxon>
        <taxon>Fungi</taxon>
        <taxon>Dikarya</taxon>
        <taxon>Basidiomycota</taxon>
        <taxon>Agaricomycotina</taxon>
        <taxon>Agaricomycetes</taxon>
        <taxon>Polyporales</taxon>
        <taxon>Fibroporiaceae</taxon>
        <taxon>Fibroporia</taxon>
    </lineage>
</organism>
<dbReference type="Proteomes" id="UP000006352">
    <property type="component" value="Unassembled WGS sequence"/>
</dbReference>
<name>J7S5I1_9APHY</name>
<protein>
    <recommendedName>
        <fullName evidence="3">Thioester reductase (TE) domain-containing protein</fullName>
    </recommendedName>
</protein>
<dbReference type="OrthoDB" id="2499931at2759"/>
<keyword evidence="5" id="KW-1185">Reference proteome</keyword>
<dbReference type="STRING" id="599839.J7S5I1"/>
<evidence type="ECO:0000256" key="2">
    <source>
        <dbReference type="ARBA" id="ARBA00022553"/>
    </source>
</evidence>
<dbReference type="Gene3D" id="3.40.50.720">
    <property type="entry name" value="NAD(P)-binding Rossmann-like Domain"/>
    <property type="match status" value="1"/>
</dbReference>
<evidence type="ECO:0000259" key="3">
    <source>
        <dbReference type="Pfam" id="PF07993"/>
    </source>
</evidence>
<dbReference type="PANTHER" id="PTHR43439">
    <property type="entry name" value="PHENYLACETATE-COENZYME A LIGASE"/>
    <property type="match status" value="1"/>
</dbReference>
<dbReference type="InParanoid" id="J7S5I1"/>
<sequence length="417" mass="45910">MATRYSHDFPIRRRDVCVAAASSTAGGTSGDVILLTGTTGNLGCYLVDALVSSPEVARIYALNRAARDGTPLRRRQAAAMIERGLDANVLASPKLLLLEGNITDPSWGLSQDLFQEMHGSVTHIIHNAWHVDMAAPLSAFEPLVEGLRSLIDFALTTPLELPPRLLFTSSTAMLQRAPRELLVLERPVPAETAVTSGYTESKWVAEEVLYNAAACTELNTLVIRVGQASGGKSGAWAANEWYPIMVQSAAQLRCYPDDPRPINLIPYEYAAAAILDFRKASNATRTVHLVHPNPTSWHSLASVIAQEFGVPLVSYGEWMTRLEAAAAALPRDPVERKRKLRNLKVIKVIPWFQGMRRMYLPAHTALGFPDVDAAEAVRASPTLADPNLPQVGEEDVRRWLSYWRKVGLFSEERLARL</sequence>
<dbReference type="AlphaFoldDB" id="J7S5I1"/>
<dbReference type="InterPro" id="IPR013120">
    <property type="entry name" value="FAR_NAD-bd"/>
</dbReference>
<dbReference type="HOGENOM" id="CLU_002220_4_1_1"/>
<dbReference type="InterPro" id="IPR051414">
    <property type="entry name" value="Adenylate-forming_Reductase"/>
</dbReference>
<gene>
    <name evidence="4" type="ORF">FIBRA_00022</name>
</gene>
<evidence type="ECO:0000256" key="1">
    <source>
        <dbReference type="ARBA" id="ARBA00022450"/>
    </source>
</evidence>
<accession>J7S5I1</accession>
<dbReference type="InterPro" id="IPR036291">
    <property type="entry name" value="NAD(P)-bd_dom_sf"/>
</dbReference>
<dbReference type="Pfam" id="PF07993">
    <property type="entry name" value="NAD_binding_4"/>
    <property type="match status" value="1"/>
</dbReference>
<dbReference type="PANTHER" id="PTHR43439:SF2">
    <property type="entry name" value="ENZYME, PUTATIVE (JCVI)-RELATED"/>
    <property type="match status" value="1"/>
</dbReference>
<evidence type="ECO:0000313" key="5">
    <source>
        <dbReference type="Proteomes" id="UP000006352"/>
    </source>
</evidence>
<dbReference type="EMBL" id="HE796866">
    <property type="protein sequence ID" value="CCL98029.1"/>
    <property type="molecule type" value="Genomic_DNA"/>
</dbReference>
<keyword evidence="2" id="KW-0597">Phosphoprotein</keyword>
<evidence type="ECO:0000313" key="4">
    <source>
        <dbReference type="EMBL" id="CCL98029.1"/>
    </source>
</evidence>
<dbReference type="RefSeq" id="XP_012177312.1">
    <property type="nucleotide sequence ID" value="XM_012321922.1"/>
</dbReference>
<dbReference type="GeneID" id="24092940"/>
<reference evidence="4 5" key="1">
    <citation type="journal article" date="2012" name="Appl. Environ. Microbiol.">
        <title>Short-read sequencing for genomic analysis of the brown rot fungus Fibroporia radiculosa.</title>
        <authorList>
            <person name="Tang J.D."/>
            <person name="Perkins A.D."/>
            <person name="Sonstegard T.S."/>
            <person name="Schroeder S.G."/>
            <person name="Burgess S.C."/>
            <person name="Diehl S.V."/>
        </authorList>
    </citation>
    <scope>NUCLEOTIDE SEQUENCE [LARGE SCALE GENOMIC DNA]</scope>
    <source>
        <strain evidence="4 5">TFFH 294</strain>
    </source>
</reference>